<reference evidence="7 8" key="1">
    <citation type="submission" date="2015-10" db="EMBL/GenBank/DDBJ databases">
        <title>Erysipelothrix larvae sp. LV19 isolated from the larval gut of the rhinoceros beetle, Trypoxylus dichotomus.</title>
        <authorList>
            <person name="Lim S."/>
            <person name="Kim B.-C."/>
        </authorList>
    </citation>
    <scope>NUCLEOTIDE SEQUENCE [LARGE SCALE GENOMIC DNA]</scope>
    <source>
        <strain evidence="7 8">LV19</strain>
    </source>
</reference>
<keyword evidence="4 6" id="KW-1133">Transmembrane helix</keyword>
<feature type="transmembrane region" description="Helical" evidence="6">
    <location>
        <begin position="167"/>
        <end position="194"/>
    </location>
</feature>
<accession>A0A109UHB0</accession>
<dbReference type="GO" id="GO:0022857">
    <property type="term" value="F:transmembrane transporter activity"/>
    <property type="evidence" value="ECO:0007669"/>
    <property type="project" value="InterPro"/>
</dbReference>
<dbReference type="STRING" id="1514105.AOC36_08230"/>
<organism evidence="7 8">
    <name type="scientific">Erysipelothrix larvae</name>
    <dbReference type="NCBI Taxonomy" id="1514105"/>
    <lineage>
        <taxon>Bacteria</taxon>
        <taxon>Bacillati</taxon>
        <taxon>Bacillota</taxon>
        <taxon>Erysipelotrichia</taxon>
        <taxon>Erysipelotrichales</taxon>
        <taxon>Erysipelotrichaceae</taxon>
        <taxon>Erysipelothrix</taxon>
    </lineage>
</organism>
<name>A0A109UHB0_9FIRM</name>
<feature type="transmembrane region" description="Helical" evidence="6">
    <location>
        <begin position="20"/>
        <end position="40"/>
    </location>
</feature>
<keyword evidence="5 6" id="KW-0472">Membrane</keyword>
<dbReference type="Pfam" id="PF02653">
    <property type="entry name" value="BPD_transp_2"/>
    <property type="match status" value="1"/>
</dbReference>
<evidence type="ECO:0000256" key="2">
    <source>
        <dbReference type="ARBA" id="ARBA00022475"/>
    </source>
</evidence>
<evidence type="ECO:0008006" key="9">
    <source>
        <dbReference type="Google" id="ProtNLM"/>
    </source>
</evidence>
<protein>
    <recommendedName>
        <fullName evidence="9">Sugar ABC transporter permease</fullName>
    </recommendedName>
</protein>
<comment type="subcellular location">
    <subcellularLocation>
        <location evidence="1">Cell membrane</location>
        <topology evidence="1">Multi-pass membrane protein</topology>
    </subcellularLocation>
</comment>
<dbReference type="InterPro" id="IPR001851">
    <property type="entry name" value="ABC_transp_permease"/>
</dbReference>
<evidence type="ECO:0000256" key="5">
    <source>
        <dbReference type="ARBA" id="ARBA00023136"/>
    </source>
</evidence>
<evidence type="ECO:0000256" key="6">
    <source>
        <dbReference type="SAM" id="Phobius"/>
    </source>
</evidence>
<dbReference type="RefSeq" id="WP_067633259.1">
    <property type="nucleotide sequence ID" value="NZ_CP013213.1"/>
</dbReference>
<keyword evidence="8" id="KW-1185">Reference proteome</keyword>
<keyword evidence="2" id="KW-1003">Cell membrane</keyword>
<evidence type="ECO:0000256" key="4">
    <source>
        <dbReference type="ARBA" id="ARBA00022989"/>
    </source>
</evidence>
<dbReference type="GO" id="GO:0005886">
    <property type="term" value="C:plasma membrane"/>
    <property type="evidence" value="ECO:0007669"/>
    <property type="project" value="UniProtKB-SubCell"/>
</dbReference>
<feature type="transmembrane region" description="Helical" evidence="6">
    <location>
        <begin position="52"/>
        <end position="72"/>
    </location>
</feature>
<gene>
    <name evidence="7" type="ORF">AOC36_08230</name>
</gene>
<evidence type="ECO:0000256" key="3">
    <source>
        <dbReference type="ARBA" id="ARBA00022692"/>
    </source>
</evidence>
<feature type="transmembrane region" description="Helical" evidence="6">
    <location>
        <begin position="225"/>
        <end position="244"/>
    </location>
</feature>
<dbReference type="PANTHER" id="PTHR32196">
    <property type="entry name" value="ABC TRANSPORTER PERMEASE PROTEIN YPHD-RELATED-RELATED"/>
    <property type="match status" value="1"/>
</dbReference>
<feature type="transmembrane region" description="Helical" evidence="6">
    <location>
        <begin position="102"/>
        <end position="122"/>
    </location>
</feature>
<dbReference type="CDD" id="cd06579">
    <property type="entry name" value="TM_PBP1_transp_AraH_like"/>
    <property type="match status" value="1"/>
</dbReference>
<keyword evidence="3 6" id="KW-0812">Transmembrane</keyword>
<evidence type="ECO:0000313" key="7">
    <source>
        <dbReference type="EMBL" id="AMC93973.1"/>
    </source>
</evidence>
<dbReference type="EMBL" id="CP013213">
    <property type="protein sequence ID" value="AMC93973.1"/>
    <property type="molecule type" value="Genomic_DNA"/>
</dbReference>
<proteinExistence type="predicted"/>
<dbReference type="OrthoDB" id="9813906at2"/>
<evidence type="ECO:0000313" key="8">
    <source>
        <dbReference type="Proteomes" id="UP000063781"/>
    </source>
</evidence>
<feature type="transmembrane region" description="Helical" evidence="6">
    <location>
        <begin position="78"/>
        <end position="95"/>
    </location>
</feature>
<dbReference type="Proteomes" id="UP000063781">
    <property type="component" value="Chromosome"/>
</dbReference>
<sequence length="330" mass="35377">MLKTKGDKELFDIKEFMGNIVRNHNYIFSLIALVIVGRFANPNFLRFSNVMIMMRSASILGVLALGMTLVILIGQIDLSVGSMLAFAGSVGVIVFNRTENVLLTLLVCLAFGLILGLFNGFFVGKLGIAGFVVSLATLAAYRSLTIQLGQGGPLVTKHEVYTQLFRYIGYGQLFGIPYLVLIFIFTTFLVWVLLTKTKLGRYIYAVGSNAKATLLTGVKVSNIQIIVYGLSGMLSGLAAFLFIAQMGAVDTATAARAMETDAIAAVAIGGVSMSGGKGFVQGTFFGAIILQSISTILTSFGVPAFVNDLIKGLLILTAVVLQRLIKRNKD</sequence>
<feature type="transmembrane region" description="Helical" evidence="6">
    <location>
        <begin position="283"/>
        <end position="303"/>
    </location>
</feature>
<evidence type="ECO:0000256" key="1">
    <source>
        <dbReference type="ARBA" id="ARBA00004651"/>
    </source>
</evidence>
<dbReference type="AlphaFoldDB" id="A0A109UHB0"/>
<dbReference type="KEGG" id="erl:AOC36_08230"/>